<keyword evidence="4" id="KW-1185">Reference proteome</keyword>
<accession>A0A7J9UTV1</accession>
<dbReference type="AlphaFoldDB" id="A0A7J9UTV1"/>
<dbReference type="RefSeq" id="WP_152230693.1">
    <property type="nucleotide sequence ID" value="NZ_BAAAOT010000003.1"/>
</dbReference>
<reference evidence="3 4" key="1">
    <citation type="submission" date="2019-10" db="EMBL/GenBank/DDBJ databases">
        <title>Georgenia wutianyii sp. nov. and Georgenia yuyongxinii sp. nov. isolated from plateau pika (Ochotona curzoniae) in the Qinghai-Tibet plateau of China.</title>
        <authorList>
            <person name="Tian Z."/>
        </authorList>
    </citation>
    <scope>NUCLEOTIDE SEQUENCE [LARGE SCALE GENOMIC DNA]</scope>
    <source>
        <strain evidence="3 4">JCM 15130</strain>
    </source>
</reference>
<dbReference type="InterPro" id="IPR024466">
    <property type="entry name" value="CHP02679_N"/>
</dbReference>
<evidence type="ECO:0000313" key="3">
    <source>
        <dbReference type="EMBL" id="MPV88047.1"/>
    </source>
</evidence>
<protein>
    <submittedName>
        <fullName evidence="3">TIGR02679 family protein</fullName>
    </submittedName>
</protein>
<dbReference type="NCBIfam" id="TIGR02679">
    <property type="entry name" value="TIGR02679 family protein"/>
    <property type="match status" value="1"/>
</dbReference>
<organism evidence="3 4">
    <name type="scientific">Georgenia ruanii</name>
    <dbReference type="NCBI Taxonomy" id="348442"/>
    <lineage>
        <taxon>Bacteria</taxon>
        <taxon>Bacillati</taxon>
        <taxon>Actinomycetota</taxon>
        <taxon>Actinomycetes</taxon>
        <taxon>Micrococcales</taxon>
        <taxon>Bogoriellaceae</taxon>
        <taxon>Georgenia</taxon>
    </lineage>
</organism>
<dbReference type="Pfam" id="PF09664">
    <property type="entry name" value="DUF2399"/>
    <property type="match status" value="1"/>
</dbReference>
<dbReference type="Pfam" id="PF11796">
    <property type="entry name" value="DUF3323"/>
    <property type="match status" value="1"/>
</dbReference>
<sequence>MTEMTSGTPGRAGGGQAALDRLLGVPEMAWLVARVRARILTAGDEPLRGVVQLNDPTDGQRAAVVRLVGRPKRAGSALRLDLAVVEEVLRRGPWPAGLADAVETLSGPVVDRAAERAREAAAWDAARDGLAPVLDRFPGLAEWWESWCATGGLKRAAGAEHARSAAASIPEVAADLVRRVVAVVEVLPATAQPLAILARKVVGDAHGLDASRPLGRLAAAVVRAAFLPGAADGEWSTRDVWAAAGVVMSNVASTALCLGVPGVDPVDTDGGDEKSRTATAAALEAMLAARMPVVLTLDQVRSGGVRTLPRGIVIHVCENPTVVEVVAERWARAADLSGGVGPVLVCTSGQPSTAVIELLRTLAADGAEVRYHGDFDWAGLRIAWSLRTHVAWVPWRYTTADYREAVQNGRPALRLKGSPAQCPWDPELTAAMTECGLAVEEEAVANLLAADVLARSSAPWPS</sequence>
<evidence type="ECO:0000259" key="1">
    <source>
        <dbReference type="Pfam" id="PF09664"/>
    </source>
</evidence>
<gene>
    <name evidence="3" type="ORF">GB882_05155</name>
</gene>
<dbReference type="InterPro" id="IPR024465">
    <property type="entry name" value="DUF2399"/>
</dbReference>
<dbReference type="InterPro" id="IPR013495">
    <property type="entry name" value="CHP02679"/>
</dbReference>
<dbReference type="Proteomes" id="UP000429644">
    <property type="component" value="Unassembled WGS sequence"/>
</dbReference>
<evidence type="ECO:0000313" key="4">
    <source>
        <dbReference type="Proteomes" id="UP000429644"/>
    </source>
</evidence>
<name>A0A7J9UTV1_9MICO</name>
<proteinExistence type="predicted"/>
<dbReference type="EMBL" id="WHPD01001130">
    <property type="protein sequence ID" value="MPV88047.1"/>
    <property type="molecule type" value="Genomic_DNA"/>
</dbReference>
<evidence type="ECO:0000259" key="2">
    <source>
        <dbReference type="Pfam" id="PF11796"/>
    </source>
</evidence>
<feature type="domain" description="Conserved hypothetical protein CHP02679 N terminus" evidence="2">
    <location>
        <begin position="47"/>
        <end position="261"/>
    </location>
</feature>
<feature type="domain" description="DUF2399" evidence="1">
    <location>
        <begin position="294"/>
        <end position="452"/>
    </location>
</feature>
<comment type="caution">
    <text evidence="3">The sequence shown here is derived from an EMBL/GenBank/DDBJ whole genome shotgun (WGS) entry which is preliminary data.</text>
</comment>
<dbReference type="OrthoDB" id="8188786at2"/>